<evidence type="ECO:0000256" key="2">
    <source>
        <dbReference type="ARBA" id="ARBA00022487"/>
    </source>
</evidence>
<dbReference type="Proteomes" id="UP001642540">
    <property type="component" value="Unassembled WGS sequence"/>
</dbReference>
<reference evidence="8 9" key="1">
    <citation type="submission" date="2024-08" db="EMBL/GenBank/DDBJ databases">
        <authorList>
            <person name="Cucini C."/>
            <person name="Frati F."/>
        </authorList>
    </citation>
    <scope>NUCLEOTIDE SEQUENCE [LARGE SCALE GENOMIC DNA]</scope>
</reference>
<keyword evidence="2" id="KW-0719">Serine esterase</keyword>
<sequence length="599" mass="68432">MRQFMLFNFSKISKIIKTDFFSGIFILIVAYLYIGYLKNTERPVVTVSNGKLKGVLSFSRDYLKYHAYYGIPYAKPPVGPDLRFEPPQPPENWDGVRDAGYYRSQCISLELMFVGGVLFGEEDCLFLNVFVPQNRKVVRPFPVMVFFHGGMFHFGSAEDHGEKYFMDEDVILVTLTYRLGALGFLSTGDDVVRGNQGLKDQTMALRWIQENIHFFGGDPTKVTIFGESAGGAAVGFHILSPLSSGLFDKAITQSGAPLSSWALIKQSAAQSKRFASKFGCPTQNTTDMVHCLKQIDAKTLVYGHMEGIDYFRTRPMVFTPTVEAVNDSSAFLIEDPLKSLEKGNFGKIPWIMGINADEGLLFSSALSANLTKLLLMSQFELSLPVTLQYEKNDKISNQIQQHYFEKLLANATREDFLRNLTNLFSDRHFNQPLTRTARLYSKHAPLYLYHFNYSGFFSIEHFIADRETQFLHPILSLLYHQTFRIIQEFIFGIKITSNGTCHSDELPLLFNHPWTPSIYSKLPERDVQMSKDVVRLWVSFARSWNTLTLGKVQWKPLDPSKPFKYLDISRTPSIIDEPFTERVNFWESIVDKLEEPAVF</sequence>
<evidence type="ECO:0000256" key="4">
    <source>
        <dbReference type="ARBA" id="ARBA00023180"/>
    </source>
</evidence>
<dbReference type="Pfam" id="PF00135">
    <property type="entry name" value="COesterase"/>
    <property type="match status" value="1"/>
</dbReference>
<dbReference type="PROSITE" id="PS00122">
    <property type="entry name" value="CARBOXYLESTERASE_B_1"/>
    <property type="match status" value="1"/>
</dbReference>
<feature type="transmembrane region" description="Helical" evidence="6">
    <location>
        <begin position="20"/>
        <end position="37"/>
    </location>
</feature>
<keyword evidence="6" id="KW-0472">Membrane</keyword>
<dbReference type="InterPro" id="IPR019826">
    <property type="entry name" value="Carboxylesterase_B_AS"/>
</dbReference>
<evidence type="ECO:0000256" key="6">
    <source>
        <dbReference type="SAM" id="Phobius"/>
    </source>
</evidence>
<dbReference type="InterPro" id="IPR029058">
    <property type="entry name" value="AB_hydrolase_fold"/>
</dbReference>
<dbReference type="EMBL" id="CAXLJM020000024">
    <property type="protein sequence ID" value="CAL8090398.1"/>
    <property type="molecule type" value="Genomic_DNA"/>
</dbReference>
<dbReference type="PROSITE" id="PS00941">
    <property type="entry name" value="CARBOXYLESTERASE_B_2"/>
    <property type="match status" value="1"/>
</dbReference>
<evidence type="ECO:0000259" key="7">
    <source>
        <dbReference type="Pfam" id="PF00135"/>
    </source>
</evidence>
<comment type="caution">
    <text evidence="8">The sequence shown here is derived from an EMBL/GenBank/DDBJ whole genome shotgun (WGS) entry which is preliminary data.</text>
</comment>
<dbReference type="EC" id="3.1.1.-" evidence="5"/>
<dbReference type="InterPro" id="IPR019819">
    <property type="entry name" value="Carboxylesterase_B_CS"/>
</dbReference>
<evidence type="ECO:0000256" key="3">
    <source>
        <dbReference type="ARBA" id="ARBA00022801"/>
    </source>
</evidence>
<keyword evidence="4" id="KW-0325">Glycoprotein</keyword>
<dbReference type="SUPFAM" id="SSF53474">
    <property type="entry name" value="alpha/beta-Hydrolases"/>
    <property type="match status" value="1"/>
</dbReference>
<keyword evidence="6" id="KW-0812">Transmembrane</keyword>
<evidence type="ECO:0000313" key="9">
    <source>
        <dbReference type="Proteomes" id="UP001642540"/>
    </source>
</evidence>
<proteinExistence type="inferred from homology"/>
<keyword evidence="9" id="KW-1185">Reference proteome</keyword>
<evidence type="ECO:0000256" key="5">
    <source>
        <dbReference type="RuleBase" id="RU361235"/>
    </source>
</evidence>
<name>A0ABP1Q765_9HEXA</name>
<dbReference type="Gene3D" id="3.40.50.1820">
    <property type="entry name" value="alpha/beta hydrolase"/>
    <property type="match status" value="1"/>
</dbReference>
<organism evidence="8 9">
    <name type="scientific">Orchesella dallaii</name>
    <dbReference type="NCBI Taxonomy" id="48710"/>
    <lineage>
        <taxon>Eukaryota</taxon>
        <taxon>Metazoa</taxon>
        <taxon>Ecdysozoa</taxon>
        <taxon>Arthropoda</taxon>
        <taxon>Hexapoda</taxon>
        <taxon>Collembola</taxon>
        <taxon>Entomobryomorpha</taxon>
        <taxon>Entomobryoidea</taxon>
        <taxon>Orchesellidae</taxon>
        <taxon>Orchesellinae</taxon>
        <taxon>Orchesella</taxon>
    </lineage>
</organism>
<dbReference type="InterPro" id="IPR002018">
    <property type="entry name" value="CarbesteraseB"/>
</dbReference>
<accession>A0ABP1Q765</accession>
<gene>
    <name evidence="8" type="ORF">ODALV1_LOCUS7631</name>
</gene>
<protein>
    <recommendedName>
        <fullName evidence="5">Carboxylic ester hydrolase</fullName>
        <ecNumber evidence="5">3.1.1.-</ecNumber>
    </recommendedName>
</protein>
<comment type="similarity">
    <text evidence="1 5">Belongs to the type-B carboxylesterase/lipase family.</text>
</comment>
<keyword evidence="6" id="KW-1133">Transmembrane helix</keyword>
<evidence type="ECO:0000256" key="1">
    <source>
        <dbReference type="ARBA" id="ARBA00005964"/>
    </source>
</evidence>
<dbReference type="PANTHER" id="PTHR43142:SF1">
    <property type="entry name" value="CARBOXYLIC ESTER HYDROLASE"/>
    <property type="match status" value="1"/>
</dbReference>
<dbReference type="PANTHER" id="PTHR43142">
    <property type="entry name" value="CARBOXYLIC ESTER HYDROLASE"/>
    <property type="match status" value="1"/>
</dbReference>
<evidence type="ECO:0000313" key="8">
    <source>
        <dbReference type="EMBL" id="CAL8090398.1"/>
    </source>
</evidence>
<feature type="domain" description="Carboxylesterase type B" evidence="7">
    <location>
        <begin position="42"/>
        <end position="586"/>
    </location>
</feature>
<keyword evidence="3 5" id="KW-0378">Hydrolase</keyword>